<dbReference type="Proteomes" id="UP000837857">
    <property type="component" value="Chromosome 17"/>
</dbReference>
<evidence type="ECO:0000313" key="3">
    <source>
        <dbReference type="Proteomes" id="UP000837857"/>
    </source>
</evidence>
<reference evidence="2" key="1">
    <citation type="submission" date="2022-03" db="EMBL/GenBank/DDBJ databases">
        <authorList>
            <person name="Martin H S."/>
        </authorList>
    </citation>
    <scope>NUCLEOTIDE SEQUENCE</scope>
</reference>
<dbReference type="EMBL" id="OW152829">
    <property type="protein sequence ID" value="CAH2046986.1"/>
    <property type="molecule type" value="Genomic_DNA"/>
</dbReference>
<gene>
    <name evidence="2" type="ORF">IPOD504_LOCUS5578</name>
</gene>
<proteinExistence type="predicted"/>
<sequence>MCARSNGFLVATRYYEMLGRSAGFSARFLRGSSERSELAESRGPLRNAPDSSGPRCSSERGRCTNTNGCAVIVRLLGENRSAVKREGASAVKPAMTTSIISHTRLIVHTSRAWDTRGTDSM</sequence>
<evidence type="ECO:0000256" key="1">
    <source>
        <dbReference type="SAM" id="MobiDB-lite"/>
    </source>
</evidence>
<accession>A0ABN8I6I1</accession>
<keyword evidence="3" id="KW-1185">Reference proteome</keyword>
<feature type="non-terminal residue" evidence="2">
    <location>
        <position position="1"/>
    </location>
</feature>
<name>A0ABN8I6I1_9NEOP</name>
<feature type="region of interest" description="Disordered" evidence="1">
    <location>
        <begin position="33"/>
        <end position="61"/>
    </location>
</feature>
<organism evidence="2 3">
    <name type="scientific">Iphiclides podalirius</name>
    <name type="common">scarce swallowtail</name>
    <dbReference type="NCBI Taxonomy" id="110791"/>
    <lineage>
        <taxon>Eukaryota</taxon>
        <taxon>Metazoa</taxon>
        <taxon>Ecdysozoa</taxon>
        <taxon>Arthropoda</taxon>
        <taxon>Hexapoda</taxon>
        <taxon>Insecta</taxon>
        <taxon>Pterygota</taxon>
        <taxon>Neoptera</taxon>
        <taxon>Endopterygota</taxon>
        <taxon>Lepidoptera</taxon>
        <taxon>Glossata</taxon>
        <taxon>Ditrysia</taxon>
        <taxon>Papilionoidea</taxon>
        <taxon>Papilionidae</taxon>
        <taxon>Papilioninae</taxon>
        <taxon>Iphiclides</taxon>
    </lineage>
</organism>
<protein>
    <submittedName>
        <fullName evidence="2">Uncharacterized protein</fullName>
    </submittedName>
</protein>
<evidence type="ECO:0000313" key="2">
    <source>
        <dbReference type="EMBL" id="CAH2046986.1"/>
    </source>
</evidence>